<gene>
    <name evidence="2" type="ORF">LMG26411_00145</name>
</gene>
<organism evidence="2 3">
    <name type="scientific">Cupriavidus numazuensis</name>
    <dbReference type="NCBI Taxonomy" id="221992"/>
    <lineage>
        <taxon>Bacteria</taxon>
        <taxon>Pseudomonadati</taxon>
        <taxon>Pseudomonadota</taxon>
        <taxon>Betaproteobacteria</taxon>
        <taxon>Burkholderiales</taxon>
        <taxon>Burkholderiaceae</taxon>
        <taxon>Cupriavidus</taxon>
    </lineage>
</organism>
<dbReference type="Proteomes" id="UP000672657">
    <property type="component" value="Unassembled WGS sequence"/>
</dbReference>
<feature type="region of interest" description="Disordered" evidence="1">
    <location>
        <begin position="1"/>
        <end position="43"/>
    </location>
</feature>
<name>A0ABM8T9I8_9BURK</name>
<sequence length="201" mass="21236">MRPSEPNGHTGQSLPSTSSTPSSRTMISSPSTGTTTTAPSESIPAQNDLIAAGGAVPIREVTTAAYVALGDQLQDDLSIRNLVEAGLADVVLGLRRDWITGLGKYWSGICAIDMAAGTELEKRIATALRYGFFHYAQLLCGLEVLLLQLEELGVVREQTVLGLEELFVHPTDDVRELVCIAESNGGLPDVLGDADGGRNTA</sequence>
<reference evidence="2 3" key="1">
    <citation type="submission" date="2021-03" db="EMBL/GenBank/DDBJ databases">
        <authorList>
            <person name="Peeters C."/>
        </authorList>
    </citation>
    <scope>NUCLEOTIDE SEQUENCE [LARGE SCALE GENOMIC DNA]</scope>
    <source>
        <strain evidence="2 3">LMG 26411</strain>
    </source>
</reference>
<evidence type="ECO:0000256" key="1">
    <source>
        <dbReference type="SAM" id="MobiDB-lite"/>
    </source>
</evidence>
<feature type="compositionally biased region" description="Low complexity" evidence="1">
    <location>
        <begin position="13"/>
        <end position="42"/>
    </location>
</feature>
<dbReference type="EMBL" id="CAJPVI010000001">
    <property type="protein sequence ID" value="CAG2129254.1"/>
    <property type="molecule type" value="Genomic_DNA"/>
</dbReference>
<evidence type="ECO:0000313" key="2">
    <source>
        <dbReference type="EMBL" id="CAG2129254.1"/>
    </source>
</evidence>
<keyword evidence="3" id="KW-1185">Reference proteome</keyword>
<proteinExistence type="predicted"/>
<protein>
    <submittedName>
        <fullName evidence="2">Uncharacterized protein</fullName>
    </submittedName>
</protein>
<accession>A0ABM8T9I8</accession>
<comment type="caution">
    <text evidence="2">The sequence shown here is derived from an EMBL/GenBank/DDBJ whole genome shotgun (WGS) entry which is preliminary data.</text>
</comment>
<evidence type="ECO:0000313" key="3">
    <source>
        <dbReference type="Proteomes" id="UP000672657"/>
    </source>
</evidence>